<proteinExistence type="predicted"/>
<accession>A0ABS9C4B5</accession>
<keyword evidence="1" id="KW-0732">Signal</keyword>
<reference evidence="2" key="1">
    <citation type="submission" date="2021-08" db="EMBL/GenBank/DDBJ databases">
        <title>Complete genome sequence of Chryseobacterium sp strain PS-8.</title>
        <authorList>
            <person name="Das S.K."/>
        </authorList>
    </citation>
    <scope>NUCLEOTIDE SEQUENCE</scope>
    <source>
        <strain evidence="2">PS-8</strain>
    </source>
</reference>
<dbReference type="Proteomes" id="UP001430374">
    <property type="component" value="Unassembled WGS sequence"/>
</dbReference>
<feature type="chain" id="PRO_5045601449" description="YD repeat-containing protein" evidence="1">
    <location>
        <begin position="24"/>
        <end position="270"/>
    </location>
</feature>
<sequence length="270" mass="29766">MKTKIMLLSIALFAISCSNDSNTVDPVDSTPILLTKLMNNGETYVYTYNGSKIVQEKGLVDGDISNFTYTGDLITKIVSTSSNGAPTSTETFTYDSSNRLIKAEDISGSNSTVTTFNYLSADHVTIIEKHTSGNYVKTYTRDAYLNTDGSVKSYTQTIQATQNGTIVETGTGNLQPIVYDNKNNPFKNVTGLKNIQVYYQVDQASEHNVLSYKLVNTTTGSGSSGISSDIFTQTYQYNSNNFPTQSVLKSYDNNNTLTETYTTTYEYNHN</sequence>
<organism evidence="2 3">
    <name type="scientific">Chryseobacterium indicum</name>
    <dbReference type="NCBI Taxonomy" id="2766954"/>
    <lineage>
        <taxon>Bacteria</taxon>
        <taxon>Pseudomonadati</taxon>
        <taxon>Bacteroidota</taxon>
        <taxon>Flavobacteriia</taxon>
        <taxon>Flavobacteriales</taxon>
        <taxon>Weeksellaceae</taxon>
        <taxon>Chryseobacterium group</taxon>
        <taxon>Chryseobacterium</taxon>
    </lineage>
</organism>
<evidence type="ECO:0008006" key="4">
    <source>
        <dbReference type="Google" id="ProtNLM"/>
    </source>
</evidence>
<feature type="signal peptide" evidence="1">
    <location>
        <begin position="1"/>
        <end position="23"/>
    </location>
</feature>
<dbReference type="EMBL" id="JACSGT010000001">
    <property type="protein sequence ID" value="MCF2218562.1"/>
    <property type="molecule type" value="Genomic_DNA"/>
</dbReference>
<keyword evidence="3" id="KW-1185">Reference proteome</keyword>
<evidence type="ECO:0000256" key="1">
    <source>
        <dbReference type="SAM" id="SignalP"/>
    </source>
</evidence>
<dbReference type="PROSITE" id="PS51257">
    <property type="entry name" value="PROKAR_LIPOPROTEIN"/>
    <property type="match status" value="1"/>
</dbReference>
<comment type="caution">
    <text evidence="2">The sequence shown here is derived from an EMBL/GenBank/DDBJ whole genome shotgun (WGS) entry which is preliminary data.</text>
</comment>
<evidence type="ECO:0000313" key="3">
    <source>
        <dbReference type="Proteomes" id="UP001430374"/>
    </source>
</evidence>
<name>A0ABS9C4B5_9FLAO</name>
<evidence type="ECO:0000313" key="2">
    <source>
        <dbReference type="EMBL" id="MCF2218562.1"/>
    </source>
</evidence>
<gene>
    <name evidence="2" type="ORF">H9Q08_04520</name>
</gene>
<protein>
    <recommendedName>
        <fullName evidence="4">YD repeat-containing protein</fullName>
    </recommendedName>
</protein>
<dbReference type="RefSeq" id="WP_235130293.1">
    <property type="nucleotide sequence ID" value="NZ_JACSGT010000001.1"/>
</dbReference>